<dbReference type="HOGENOM" id="CLU_3125092_0_0_1"/>
<evidence type="ECO:0000313" key="2">
    <source>
        <dbReference type="EMBL" id="EXK27149.1"/>
    </source>
</evidence>
<proteinExistence type="predicted"/>
<protein>
    <submittedName>
        <fullName evidence="2">Uncharacterized protein</fullName>
    </submittedName>
</protein>
<reference evidence="2" key="2">
    <citation type="submission" date="2012-05" db="EMBL/GenBank/DDBJ databases">
        <title>Annotation of the Genome Sequence of Fusarium oxysporum f. sp. melonis 26406.</title>
        <authorList>
            <consortium name="The Broad Institute Genomics Platform"/>
            <person name="Ma L.-J."/>
            <person name="Corby-Kistler H."/>
            <person name="Broz K."/>
            <person name="Gale L.R."/>
            <person name="Jonkers W."/>
            <person name="O'Donnell K."/>
            <person name="Ploetz R."/>
            <person name="Steinberg C."/>
            <person name="Schwartz D.C."/>
            <person name="VanEtten H."/>
            <person name="Zhou S."/>
            <person name="Young S.K."/>
            <person name="Zeng Q."/>
            <person name="Gargeya S."/>
            <person name="Fitzgerald M."/>
            <person name="Abouelleil A."/>
            <person name="Alvarado L."/>
            <person name="Chapman S.B."/>
            <person name="Gainer-Dewar J."/>
            <person name="Goldberg J."/>
            <person name="Griggs A."/>
            <person name="Gujja S."/>
            <person name="Hansen M."/>
            <person name="Howarth C."/>
            <person name="Imamovic A."/>
            <person name="Ireland A."/>
            <person name="Larimer J."/>
            <person name="McCowan C."/>
            <person name="Murphy C."/>
            <person name="Pearson M."/>
            <person name="Poon T.W."/>
            <person name="Priest M."/>
            <person name="Roberts A."/>
            <person name="Saif S."/>
            <person name="Shea T."/>
            <person name="Sykes S."/>
            <person name="Wortman J."/>
            <person name="Nusbaum C."/>
            <person name="Birren B."/>
        </authorList>
    </citation>
    <scope>NUCLEOTIDE SEQUENCE</scope>
    <source>
        <strain evidence="2">26406</strain>
    </source>
</reference>
<organism evidence="2">
    <name type="scientific">Fusarium oxysporum f. sp. melonis 26406</name>
    <dbReference type="NCBI Taxonomy" id="1089452"/>
    <lineage>
        <taxon>Eukaryota</taxon>
        <taxon>Fungi</taxon>
        <taxon>Dikarya</taxon>
        <taxon>Ascomycota</taxon>
        <taxon>Pezizomycotina</taxon>
        <taxon>Sordariomycetes</taxon>
        <taxon>Hypocreomycetidae</taxon>
        <taxon>Hypocreales</taxon>
        <taxon>Nectriaceae</taxon>
        <taxon>Fusarium</taxon>
        <taxon>Fusarium oxysporum species complex</taxon>
    </lineage>
</organism>
<accession>W9Z5T6</accession>
<reference evidence="2" key="1">
    <citation type="submission" date="2012-04" db="EMBL/GenBank/DDBJ databases">
        <title>The Genome Sequence of Fusarium oxysporum melonis.</title>
        <authorList>
            <consortium name="The Broad Institute Genome Sequencing Platform"/>
            <person name="Ma L.-J."/>
            <person name="Gale L.R."/>
            <person name="Schwartz D.C."/>
            <person name="Zhou S."/>
            <person name="Corby-Kistler H."/>
            <person name="Young S.K."/>
            <person name="Zeng Q."/>
            <person name="Gargeya S."/>
            <person name="Fitzgerald M."/>
            <person name="Haas B."/>
            <person name="Abouelleil A."/>
            <person name="Alvarado L."/>
            <person name="Arachchi H.M."/>
            <person name="Berlin A."/>
            <person name="Brown A."/>
            <person name="Chapman S.B."/>
            <person name="Chen Z."/>
            <person name="Dunbar C."/>
            <person name="Freedman E."/>
            <person name="Gearin G."/>
            <person name="Goldberg J."/>
            <person name="Griggs A."/>
            <person name="Gujja S."/>
            <person name="Heiman D."/>
            <person name="Howarth C."/>
            <person name="Larson L."/>
            <person name="Lui A."/>
            <person name="MacDonald P.J.P."/>
            <person name="Montmayeur A."/>
            <person name="Murphy C."/>
            <person name="Neiman D."/>
            <person name="Pearson M."/>
            <person name="Priest M."/>
            <person name="Roberts A."/>
            <person name="Saif S."/>
            <person name="Shea T."/>
            <person name="Shenoy N."/>
            <person name="Sisk P."/>
            <person name="Stolte C."/>
            <person name="Sykes S."/>
            <person name="Wortman J."/>
            <person name="Nusbaum C."/>
            <person name="Birren B."/>
        </authorList>
    </citation>
    <scope>NUCLEOTIDE SEQUENCE</scope>
    <source>
        <strain evidence="2">26406</strain>
    </source>
</reference>
<gene>
    <name evidence="2" type="ORF">FOMG_16401</name>
</gene>
<sequence>MAPPIGVPISKAAPITENHMPLLVPTTPRSGDNATKILGLKNTKEPENNP</sequence>
<feature type="region of interest" description="Disordered" evidence="1">
    <location>
        <begin position="1"/>
        <end position="50"/>
    </location>
</feature>
<dbReference type="VEuPathDB" id="FungiDB:FOMG_16401"/>
<dbReference type="EMBL" id="JH659352">
    <property type="protein sequence ID" value="EXK27149.1"/>
    <property type="molecule type" value="Genomic_DNA"/>
</dbReference>
<dbReference type="Proteomes" id="UP000030703">
    <property type="component" value="Unassembled WGS sequence"/>
</dbReference>
<evidence type="ECO:0000256" key="1">
    <source>
        <dbReference type="SAM" id="MobiDB-lite"/>
    </source>
</evidence>
<name>W9Z5T6_FUSOX</name>
<dbReference type="AlphaFoldDB" id="W9Z5T6"/>